<sequence>MKVLFYIANFEYGSYSGASMLYDLRDSNNIVVNELDMVHFVIESEELISVDSFQFILGVNSFLLDESYYVFNDLYYYGLIIDSTIYNLSKKSIEAKNYCTKFSQLFLNNLGYVKPEVIYKENISFFNQIQVRTNKISDANFDIIIKYLMFNNYFDEAVIYKTNLPTDFSDLKNSLLESLKFLHRKVETIVDEISAFKYNSVKQYNTQNEVLPYTSTSFVDNESFNWLFQNLDAIQHVGVGAYDLKINSKACRINDISQVVSSYSFNSYENRVILGYTKLYVLILADFKKNLDKNIILRSRDVGNFYEYLVSKYYEIVELYIDEVLKGFNIIYNYFVTVLKVELPLVEFPKDTYMFVSFPHYKNWFELILLYNNLFSKEIKNDSIKSNLEIESFDRLFEVYLLYLIKDLILINFDAVCTYYKVDNNKNKIAGCYRFKSRSEDDITITLYYEDLPKDIHLLTVFTNKQNIYNPDYVIGFEKDGFQEFLILDAKYKTYNRLEDYKNDVRDLSFKYLHGLGVISKKSKVAGLYLININEQQGYKKVFKNQFDILTSESPVIPSIGGISIDPKDFNLKENLLLDIILKHKIIFENRILEISKVTKSVTK</sequence>
<name>A0A6N6MJB0_9FLAO</name>
<organism evidence="1 2">
    <name type="scientific">Pseudotamlana haliotis</name>
    <dbReference type="NCBI Taxonomy" id="2614804"/>
    <lineage>
        <taxon>Bacteria</taxon>
        <taxon>Pseudomonadati</taxon>
        <taxon>Bacteroidota</taxon>
        <taxon>Flavobacteriia</taxon>
        <taxon>Flavobacteriales</taxon>
        <taxon>Flavobacteriaceae</taxon>
        <taxon>Pseudotamlana</taxon>
    </lineage>
</organism>
<gene>
    <name evidence="1" type="ORF">F6U93_07215</name>
</gene>
<comment type="caution">
    <text evidence="1">The sequence shown here is derived from an EMBL/GenBank/DDBJ whole genome shotgun (WGS) entry which is preliminary data.</text>
</comment>
<dbReference type="AlphaFoldDB" id="A0A6N6MJB0"/>
<proteinExistence type="predicted"/>
<reference evidence="1 2" key="1">
    <citation type="submission" date="2019-09" db="EMBL/GenBank/DDBJ databases">
        <authorList>
            <person name="Cao W.R."/>
        </authorList>
    </citation>
    <scope>NUCLEOTIDE SEQUENCE [LARGE SCALE GENOMIC DNA]</scope>
    <source>
        <strain evidence="1 2">B1N29</strain>
    </source>
</reference>
<dbReference type="Proteomes" id="UP000441333">
    <property type="component" value="Unassembled WGS sequence"/>
</dbReference>
<accession>A0A6N6MJB0</accession>
<keyword evidence="2" id="KW-1185">Reference proteome</keyword>
<evidence type="ECO:0008006" key="3">
    <source>
        <dbReference type="Google" id="ProtNLM"/>
    </source>
</evidence>
<dbReference type="RefSeq" id="WP_150938310.1">
    <property type="nucleotide sequence ID" value="NZ_WAAT01000038.1"/>
</dbReference>
<evidence type="ECO:0000313" key="1">
    <source>
        <dbReference type="EMBL" id="KAB1068273.1"/>
    </source>
</evidence>
<protein>
    <recommendedName>
        <fullName evidence="3">DUF2357 domain-containing protein</fullName>
    </recommendedName>
</protein>
<evidence type="ECO:0000313" key="2">
    <source>
        <dbReference type="Proteomes" id="UP000441333"/>
    </source>
</evidence>
<dbReference type="EMBL" id="WAAT01000038">
    <property type="protein sequence ID" value="KAB1068273.1"/>
    <property type="molecule type" value="Genomic_DNA"/>
</dbReference>